<feature type="active site" description="Proton acceptor" evidence="3">
    <location>
        <position position="103"/>
    </location>
</feature>
<dbReference type="InterPro" id="IPR004788">
    <property type="entry name" value="Ribose5P_isomerase_type_A"/>
</dbReference>
<dbReference type="OrthoDB" id="5870696at2"/>
<keyword evidence="7" id="KW-1185">Reference proteome</keyword>
<name>A0A0X8FG44_9LACT</name>
<dbReference type="Gene3D" id="3.30.70.260">
    <property type="match status" value="1"/>
</dbReference>
<dbReference type="PANTHER" id="PTHR11934:SF0">
    <property type="entry name" value="RIBOSE-5-PHOSPHATE ISOMERASE"/>
    <property type="match status" value="1"/>
</dbReference>
<dbReference type="CDD" id="cd01398">
    <property type="entry name" value="RPI_A"/>
    <property type="match status" value="1"/>
</dbReference>
<dbReference type="NCBIfam" id="NF001924">
    <property type="entry name" value="PRK00702.1"/>
    <property type="match status" value="1"/>
</dbReference>
<dbReference type="Proteomes" id="UP001069145">
    <property type="component" value="Unassembled WGS sequence"/>
</dbReference>
<reference evidence="5 6" key="1">
    <citation type="submission" date="2020-12" db="EMBL/GenBank/DDBJ databases">
        <title>FDA dAtabase for Regulatory Grade micrObial Sequences (FDA-ARGOS): Supporting development and validation of Infectious Disease Dx tests.</title>
        <authorList>
            <person name="Sproer C."/>
            <person name="Gronow S."/>
            <person name="Severitt S."/>
            <person name="Schroder I."/>
            <person name="Tallon L."/>
            <person name="Sadzewicz L."/>
            <person name="Zhao X."/>
            <person name="Boylan J."/>
            <person name="Ott S."/>
            <person name="Bowen H."/>
            <person name="Vavikolanu K."/>
            <person name="Mehta A."/>
            <person name="Aluvathingal J."/>
            <person name="Nadendla S."/>
            <person name="Lowell S."/>
            <person name="Myers T."/>
            <person name="Yan Y."/>
            <person name="Sichtig H."/>
        </authorList>
    </citation>
    <scope>NUCLEOTIDE SEQUENCE [LARGE SCALE GENOMIC DNA]</scope>
    <source>
        <strain evidence="5 6">FDAARGOS_911</strain>
    </source>
</reference>
<comment type="function">
    <text evidence="3">Catalyzes the reversible conversion of ribose-5-phosphate to ribulose 5-phosphate.</text>
</comment>
<protein>
    <recommendedName>
        <fullName evidence="3">Ribose-5-phosphate isomerase A</fullName>
        <ecNumber evidence="3">5.3.1.6</ecNumber>
    </recommendedName>
    <alternativeName>
        <fullName evidence="3">Phosphoriboisomerase A</fullName>
        <shortName evidence="3">PRI</shortName>
    </alternativeName>
</protein>
<evidence type="ECO:0000256" key="1">
    <source>
        <dbReference type="ARBA" id="ARBA00001713"/>
    </source>
</evidence>
<dbReference type="RefSeq" id="WP_060778918.1">
    <property type="nucleotide sequence ID" value="NZ_CAJHLF010000004.1"/>
</dbReference>
<evidence type="ECO:0000313" key="7">
    <source>
        <dbReference type="Proteomes" id="UP001069145"/>
    </source>
</evidence>
<organism evidence="5 6">
    <name type="scientific">Aerococcus urinae</name>
    <dbReference type="NCBI Taxonomy" id="1376"/>
    <lineage>
        <taxon>Bacteria</taxon>
        <taxon>Bacillati</taxon>
        <taxon>Bacillota</taxon>
        <taxon>Bacilli</taxon>
        <taxon>Lactobacillales</taxon>
        <taxon>Aerococcaceae</taxon>
        <taxon>Aerococcus</taxon>
    </lineage>
</organism>
<comment type="catalytic activity">
    <reaction evidence="1 3">
        <text>aldehydo-D-ribose 5-phosphate = D-ribulose 5-phosphate</text>
        <dbReference type="Rhea" id="RHEA:14657"/>
        <dbReference type="ChEBI" id="CHEBI:58121"/>
        <dbReference type="ChEBI" id="CHEBI:58273"/>
        <dbReference type="EC" id="5.3.1.6"/>
    </reaction>
</comment>
<evidence type="ECO:0000313" key="4">
    <source>
        <dbReference type="EMBL" id="MCY3052986.1"/>
    </source>
</evidence>
<dbReference type="EC" id="5.3.1.6" evidence="3"/>
<accession>A0A0X8FG44</accession>
<dbReference type="SUPFAM" id="SSF75445">
    <property type="entry name" value="D-ribose-5-phosphate isomerase (RpiA), lid domain"/>
    <property type="match status" value="1"/>
</dbReference>
<dbReference type="EMBL" id="CP065662">
    <property type="protein sequence ID" value="QPS01807.1"/>
    <property type="molecule type" value="Genomic_DNA"/>
</dbReference>
<evidence type="ECO:0000256" key="3">
    <source>
        <dbReference type="HAMAP-Rule" id="MF_00170"/>
    </source>
</evidence>
<dbReference type="SUPFAM" id="SSF100950">
    <property type="entry name" value="NagB/RpiA/CoA transferase-like"/>
    <property type="match status" value="1"/>
</dbReference>
<evidence type="ECO:0000313" key="5">
    <source>
        <dbReference type="EMBL" id="QPS01807.1"/>
    </source>
</evidence>
<dbReference type="GO" id="GO:0006014">
    <property type="term" value="P:D-ribose metabolic process"/>
    <property type="evidence" value="ECO:0007669"/>
    <property type="project" value="TreeGrafter"/>
</dbReference>
<dbReference type="GO" id="GO:0009052">
    <property type="term" value="P:pentose-phosphate shunt, non-oxidative branch"/>
    <property type="evidence" value="ECO:0007669"/>
    <property type="project" value="UniProtKB-UniRule"/>
</dbReference>
<feature type="binding site" evidence="3">
    <location>
        <begin position="25"/>
        <end position="28"/>
    </location>
    <ligand>
        <name>substrate</name>
    </ligand>
</feature>
<dbReference type="InterPro" id="IPR037171">
    <property type="entry name" value="NagB/RpiA_transferase-like"/>
</dbReference>
<dbReference type="PANTHER" id="PTHR11934">
    <property type="entry name" value="RIBOSE-5-PHOSPHATE ISOMERASE"/>
    <property type="match status" value="1"/>
</dbReference>
<dbReference type="UniPathway" id="UPA00115">
    <property type="reaction ID" value="UER00412"/>
</dbReference>
<feature type="binding site" evidence="3">
    <location>
        <begin position="81"/>
        <end position="84"/>
    </location>
    <ligand>
        <name>substrate</name>
    </ligand>
</feature>
<dbReference type="Pfam" id="PF06026">
    <property type="entry name" value="Rib_5-P_isom_A"/>
    <property type="match status" value="1"/>
</dbReference>
<comment type="similarity">
    <text evidence="3">Belongs to the ribose 5-phosphate isomerase family.</text>
</comment>
<dbReference type="GO" id="GO:0005829">
    <property type="term" value="C:cytosol"/>
    <property type="evidence" value="ECO:0007669"/>
    <property type="project" value="TreeGrafter"/>
</dbReference>
<sequence length="231" mass="25368">MDNKELVGKSAAYLVDNNSILGIGTGSTAEIFIKELGKRVKEEGLQIKAVSTSVRSADLAKSFGIEVLPVDEVDHIDLCIDGVDEFTDDCQGIKGGGGAHLEEKIVATYSDRVVWMAEERKHVDYLGAFSLAVEVIKNGHAQLFKIFEDRGYKPSLRKVDSGEPFITDNGNYVIDLHMEKIDNPQALSEELIKMVGVVEHGLFIDIADDVLIADNDQVYFVSGAEYSRKSV</sequence>
<feature type="binding site" evidence="3">
    <location>
        <begin position="94"/>
        <end position="97"/>
    </location>
    <ligand>
        <name>substrate</name>
    </ligand>
</feature>
<dbReference type="EMBL" id="JAOTML010000002">
    <property type="protein sequence ID" value="MCY3052986.1"/>
    <property type="molecule type" value="Genomic_DNA"/>
</dbReference>
<dbReference type="InterPro" id="IPR020672">
    <property type="entry name" value="Ribose5P_isomerase_typA_subgr"/>
</dbReference>
<dbReference type="KEGG" id="aun:AWM73_08345"/>
<dbReference type="Gene3D" id="3.40.50.1360">
    <property type="match status" value="1"/>
</dbReference>
<proteinExistence type="inferred from homology"/>
<keyword evidence="2 3" id="KW-0413">Isomerase</keyword>
<dbReference type="NCBIfam" id="TIGR00021">
    <property type="entry name" value="rpiA"/>
    <property type="match status" value="1"/>
</dbReference>
<feature type="binding site" evidence="3">
    <location>
        <position position="121"/>
    </location>
    <ligand>
        <name>substrate</name>
    </ligand>
</feature>
<gene>
    <name evidence="3 5" type="primary">rpiA</name>
    <name evidence="5" type="ORF">I6G68_01665</name>
    <name evidence="4" type="ORF">ODY43_03195</name>
</gene>
<comment type="pathway">
    <text evidence="3">Carbohydrate degradation; pentose phosphate pathway; D-ribose 5-phosphate from D-ribulose 5-phosphate (non-oxidative stage): step 1/1.</text>
</comment>
<evidence type="ECO:0000313" key="6">
    <source>
        <dbReference type="Proteomes" id="UP000594771"/>
    </source>
</evidence>
<dbReference type="GO" id="GO:0004751">
    <property type="term" value="F:ribose-5-phosphate isomerase activity"/>
    <property type="evidence" value="ECO:0007669"/>
    <property type="project" value="UniProtKB-UniRule"/>
</dbReference>
<reference evidence="4" key="2">
    <citation type="submission" date="2022-09" db="EMBL/GenBank/DDBJ databases">
        <title>Aerococcus urinae taxonomy study.</title>
        <authorList>
            <person name="Christensen J."/>
            <person name="Senneby E."/>
        </authorList>
    </citation>
    <scope>NUCLEOTIDE SEQUENCE</scope>
    <source>
        <strain evidence="4">NLD-066-U95</strain>
    </source>
</reference>
<dbReference type="AlphaFoldDB" id="A0A0X8FG44"/>
<dbReference type="FunFam" id="3.40.50.1360:FF:000001">
    <property type="entry name" value="Ribose-5-phosphate isomerase A"/>
    <property type="match status" value="1"/>
</dbReference>
<comment type="subunit">
    <text evidence="3">Homodimer.</text>
</comment>
<dbReference type="GeneID" id="35766884"/>
<dbReference type="Proteomes" id="UP000594771">
    <property type="component" value="Chromosome"/>
</dbReference>
<evidence type="ECO:0000256" key="2">
    <source>
        <dbReference type="ARBA" id="ARBA00023235"/>
    </source>
</evidence>
<dbReference type="HAMAP" id="MF_00170">
    <property type="entry name" value="Rib_5P_isom_A"/>
    <property type="match status" value="1"/>
</dbReference>